<dbReference type="SUPFAM" id="SSF54909">
    <property type="entry name" value="Dimeric alpha+beta barrel"/>
    <property type="match status" value="1"/>
</dbReference>
<dbReference type="EMBL" id="BAABIC010000036">
    <property type="protein sequence ID" value="GAA4713028.1"/>
    <property type="molecule type" value="Genomic_DNA"/>
</dbReference>
<sequence>MNWFLYRLLPPRPDFAMTMDEREGAAMAAHSEYWRGHLDAGRTIVFGPVADPAGVWGLGIVNGETIEDVTALAEGDPAVVAGVARFEILPMLSAVTR</sequence>
<dbReference type="Pfam" id="PF03795">
    <property type="entry name" value="YCII"/>
    <property type="match status" value="1"/>
</dbReference>
<dbReference type="Proteomes" id="UP001500325">
    <property type="component" value="Unassembled WGS sequence"/>
</dbReference>
<dbReference type="RefSeq" id="WP_345384636.1">
    <property type="nucleotide sequence ID" value="NZ_BAABIC010000036.1"/>
</dbReference>
<evidence type="ECO:0000259" key="2">
    <source>
        <dbReference type="Pfam" id="PF03795"/>
    </source>
</evidence>
<comment type="similarity">
    <text evidence="1">Belongs to the YciI family.</text>
</comment>
<reference evidence="4" key="1">
    <citation type="journal article" date="2019" name="Int. J. Syst. Evol. Microbiol.">
        <title>The Global Catalogue of Microorganisms (GCM) 10K type strain sequencing project: providing services to taxonomists for standard genome sequencing and annotation.</title>
        <authorList>
            <consortium name="The Broad Institute Genomics Platform"/>
            <consortium name="The Broad Institute Genome Sequencing Center for Infectious Disease"/>
            <person name="Wu L."/>
            <person name="Ma J."/>
        </authorList>
    </citation>
    <scope>NUCLEOTIDE SEQUENCE [LARGE SCALE GENOMIC DNA]</scope>
    <source>
        <strain evidence="4">JCM 18055</strain>
    </source>
</reference>
<keyword evidence="4" id="KW-1185">Reference proteome</keyword>
<gene>
    <name evidence="3" type="ORF">GCM10023215_64870</name>
</gene>
<feature type="domain" description="YCII-related" evidence="2">
    <location>
        <begin position="10"/>
        <end position="91"/>
    </location>
</feature>
<dbReference type="InterPro" id="IPR011008">
    <property type="entry name" value="Dimeric_a/b-barrel"/>
</dbReference>
<evidence type="ECO:0000313" key="4">
    <source>
        <dbReference type="Proteomes" id="UP001500325"/>
    </source>
</evidence>
<accession>A0ABP8XR00</accession>
<name>A0ABP8XR00_9PSEU</name>
<evidence type="ECO:0000256" key="1">
    <source>
        <dbReference type="ARBA" id="ARBA00007689"/>
    </source>
</evidence>
<protein>
    <recommendedName>
        <fullName evidence="2">YCII-related domain-containing protein</fullName>
    </recommendedName>
</protein>
<dbReference type="Gene3D" id="3.30.70.1060">
    <property type="entry name" value="Dimeric alpha+beta barrel"/>
    <property type="match status" value="1"/>
</dbReference>
<proteinExistence type="inferred from homology"/>
<organism evidence="3 4">
    <name type="scientific">Pseudonocardia yuanmonensis</name>
    <dbReference type="NCBI Taxonomy" id="1095914"/>
    <lineage>
        <taxon>Bacteria</taxon>
        <taxon>Bacillati</taxon>
        <taxon>Actinomycetota</taxon>
        <taxon>Actinomycetes</taxon>
        <taxon>Pseudonocardiales</taxon>
        <taxon>Pseudonocardiaceae</taxon>
        <taxon>Pseudonocardia</taxon>
    </lineage>
</organism>
<dbReference type="InterPro" id="IPR005545">
    <property type="entry name" value="YCII"/>
</dbReference>
<evidence type="ECO:0000313" key="3">
    <source>
        <dbReference type="EMBL" id="GAA4713028.1"/>
    </source>
</evidence>
<comment type="caution">
    <text evidence="3">The sequence shown here is derived from an EMBL/GenBank/DDBJ whole genome shotgun (WGS) entry which is preliminary data.</text>
</comment>